<evidence type="ECO:0000256" key="1">
    <source>
        <dbReference type="SAM" id="MobiDB-lite"/>
    </source>
</evidence>
<keyword evidence="4" id="KW-1185">Reference proteome</keyword>
<evidence type="ECO:0000313" key="3">
    <source>
        <dbReference type="EMBL" id="RZU49511.1"/>
    </source>
</evidence>
<dbReference type="RefSeq" id="WP_130508578.1">
    <property type="nucleotide sequence ID" value="NZ_SHKY01000001.1"/>
</dbReference>
<evidence type="ECO:0008006" key="5">
    <source>
        <dbReference type="Google" id="ProtNLM"/>
    </source>
</evidence>
<dbReference type="OrthoDB" id="9813435at2"/>
<evidence type="ECO:0000313" key="4">
    <source>
        <dbReference type="Proteomes" id="UP000292564"/>
    </source>
</evidence>
<evidence type="ECO:0000256" key="2">
    <source>
        <dbReference type="SAM" id="SignalP"/>
    </source>
</evidence>
<organism evidence="3 4">
    <name type="scientific">Krasilnikovia cinnamomea</name>
    <dbReference type="NCBI Taxonomy" id="349313"/>
    <lineage>
        <taxon>Bacteria</taxon>
        <taxon>Bacillati</taxon>
        <taxon>Actinomycetota</taxon>
        <taxon>Actinomycetes</taxon>
        <taxon>Micromonosporales</taxon>
        <taxon>Micromonosporaceae</taxon>
        <taxon>Krasilnikovia</taxon>
    </lineage>
</organism>
<protein>
    <recommendedName>
        <fullName evidence="5">LGFP repeat-containing protein</fullName>
    </recommendedName>
</protein>
<accession>A0A4Q7ZGM7</accession>
<gene>
    <name evidence="3" type="ORF">EV385_1264</name>
</gene>
<reference evidence="3 4" key="1">
    <citation type="submission" date="2019-02" db="EMBL/GenBank/DDBJ databases">
        <title>Sequencing the genomes of 1000 actinobacteria strains.</title>
        <authorList>
            <person name="Klenk H.-P."/>
        </authorList>
    </citation>
    <scope>NUCLEOTIDE SEQUENCE [LARGE SCALE GENOMIC DNA]</scope>
    <source>
        <strain evidence="3 4">DSM 45162</strain>
    </source>
</reference>
<dbReference type="Proteomes" id="UP000292564">
    <property type="component" value="Unassembled WGS sequence"/>
</dbReference>
<comment type="caution">
    <text evidence="3">The sequence shown here is derived from an EMBL/GenBank/DDBJ whole genome shotgun (WGS) entry which is preliminary data.</text>
</comment>
<proteinExistence type="predicted"/>
<name>A0A4Q7ZGM7_9ACTN</name>
<dbReference type="AlphaFoldDB" id="A0A4Q7ZGM7"/>
<feature type="compositionally biased region" description="Low complexity" evidence="1">
    <location>
        <begin position="26"/>
        <end position="36"/>
    </location>
</feature>
<keyword evidence="2" id="KW-0732">Signal</keyword>
<sequence>MLSRPRAGSAAAVILITLGSLVPGSGASAAPSAPGGQVRHIHQSGTAEYHPTGTGSGAPGPLSTEIAHRHEADGKHAAAAGSDRTLAPAGAAARAALARSATALAPPPPPGVIRTPRLVTSFDGINHRQHRTANNGNQFSVEPPDQALCAGNGHVVEAVNDAFRVYGADGSGQTGVVDLNTFFGYPPAINRSTGVFGPVVTDPSCLYDPTTRRFFLVVLTLASTTDGELTGQNQIDIAVTGDPTGVWKTYSVDTTDDGRNGTPVHPNCPCIGDYPHIGVDAYGFYLTTNEYAFFGDEYNSAQVYAFSKRALARGDADVLVTQFDTTAADAGRNGFTIWPAQSPSTGDYDRGQKGTAYFLSSNAAEEATGTDDYVSDSIVTWSLTNTRSLDSPRPAVRLHDTRVGVRAYSLPPLADQKAGPAPLAECLNTPTCATVLLGAPNPAAPETLSRLDSNDTRMQQVTYTGGRLYGALDTAVRVGGAIKAGIGWYIVRPRSSATSVHASLFRQGQLGLAGNHLIYPAIGLTAQGHGVIAFTLTGAGYYPSAAYAAFDGRSGAGAIYLAKAGVGPQDGFSGYRAFDDPPRPRWGDYGATAVDGHRIWIASEYIGQQCTLPQYTADPFGSCGGTRTALANWGTRISLIKP</sequence>
<feature type="signal peptide" evidence="2">
    <location>
        <begin position="1"/>
        <end position="29"/>
    </location>
</feature>
<feature type="chain" id="PRO_5020942282" description="LGFP repeat-containing protein" evidence="2">
    <location>
        <begin position="30"/>
        <end position="642"/>
    </location>
</feature>
<dbReference type="EMBL" id="SHKY01000001">
    <property type="protein sequence ID" value="RZU49511.1"/>
    <property type="molecule type" value="Genomic_DNA"/>
</dbReference>
<feature type="region of interest" description="Disordered" evidence="1">
    <location>
        <begin position="26"/>
        <end position="64"/>
    </location>
</feature>